<name>A0A1X0NLA5_9TRYP</name>
<dbReference type="GO" id="GO:0016020">
    <property type="term" value="C:membrane"/>
    <property type="evidence" value="ECO:0007669"/>
    <property type="project" value="UniProtKB-SubCell"/>
</dbReference>
<organism evidence="7 8">
    <name type="scientific">Trypanosoma theileri</name>
    <dbReference type="NCBI Taxonomy" id="67003"/>
    <lineage>
        <taxon>Eukaryota</taxon>
        <taxon>Discoba</taxon>
        <taxon>Euglenozoa</taxon>
        <taxon>Kinetoplastea</taxon>
        <taxon>Metakinetoplastina</taxon>
        <taxon>Trypanosomatida</taxon>
        <taxon>Trypanosomatidae</taxon>
        <taxon>Trypanosoma</taxon>
    </lineage>
</organism>
<feature type="transmembrane region" description="Helical" evidence="5">
    <location>
        <begin position="393"/>
        <end position="415"/>
    </location>
</feature>
<dbReference type="GeneID" id="39988805"/>
<keyword evidence="8" id="KW-1185">Reference proteome</keyword>
<dbReference type="PANTHER" id="PTHR22950:SF649">
    <property type="entry name" value="ACID TRANSPORTER, PUTATIVE-RELATED"/>
    <property type="match status" value="1"/>
</dbReference>
<keyword evidence="4 5" id="KW-0472">Membrane</keyword>
<evidence type="ECO:0000256" key="5">
    <source>
        <dbReference type="SAM" id="Phobius"/>
    </source>
</evidence>
<dbReference type="PANTHER" id="PTHR22950">
    <property type="entry name" value="AMINO ACID TRANSPORTER"/>
    <property type="match status" value="1"/>
</dbReference>
<evidence type="ECO:0000256" key="3">
    <source>
        <dbReference type="ARBA" id="ARBA00022989"/>
    </source>
</evidence>
<evidence type="ECO:0000256" key="4">
    <source>
        <dbReference type="ARBA" id="ARBA00023136"/>
    </source>
</evidence>
<reference evidence="7 8" key="1">
    <citation type="submission" date="2017-03" db="EMBL/GenBank/DDBJ databases">
        <title>An alternative strategy for trypanosome survival in the mammalian bloodstream revealed through genome and transcriptome analysis of the ubiquitous bovine parasite Trypanosoma (Megatrypanum) theileri.</title>
        <authorList>
            <person name="Kelly S."/>
            <person name="Ivens A."/>
            <person name="Mott A."/>
            <person name="O'Neill E."/>
            <person name="Emms D."/>
            <person name="Macleod O."/>
            <person name="Voorheis P."/>
            <person name="Matthews J."/>
            <person name="Matthews K."/>
            <person name="Carrington M."/>
        </authorList>
    </citation>
    <scope>NUCLEOTIDE SEQUENCE [LARGE SCALE GENOMIC DNA]</scope>
    <source>
        <strain evidence="7">Edinburgh</strain>
    </source>
</reference>
<comment type="subcellular location">
    <subcellularLocation>
        <location evidence="1">Membrane</location>
        <topology evidence="1">Multi-pass membrane protein</topology>
    </subcellularLocation>
</comment>
<feature type="domain" description="Amino acid transporter transmembrane" evidence="6">
    <location>
        <begin position="45"/>
        <end position="452"/>
    </location>
</feature>
<feature type="transmembrane region" description="Helical" evidence="5">
    <location>
        <begin position="436"/>
        <end position="459"/>
    </location>
</feature>
<dbReference type="EMBL" id="NBCO01000034">
    <property type="protein sequence ID" value="ORC85515.1"/>
    <property type="molecule type" value="Genomic_DNA"/>
</dbReference>
<evidence type="ECO:0000313" key="8">
    <source>
        <dbReference type="Proteomes" id="UP000192257"/>
    </source>
</evidence>
<dbReference type="GO" id="GO:0005737">
    <property type="term" value="C:cytoplasm"/>
    <property type="evidence" value="ECO:0007669"/>
    <property type="project" value="TreeGrafter"/>
</dbReference>
<keyword evidence="2 5" id="KW-0812">Transmembrane</keyword>
<feature type="transmembrane region" description="Helical" evidence="5">
    <location>
        <begin position="161"/>
        <end position="183"/>
    </location>
</feature>
<feature type="transmembrane region" description="Helical" evidence="5">
    <location>
        <begin position="368"/>
        <end position="387"/>
    </location>
</feature>
<proteinExistence type="predicted"/>
<dbReference type="Pfam" id="PF01490">
    <property type="entry name" value="Aa_trans"/>
    <property type="match status" value="1"/>
</dbReference>
<feature type="transmembrane region" description="Helical" evidence="5">
    <location>
        <begin position="241"/>
        <end position="259"/>
    </location>
</feature>
<protein>
    <submittedName>
        <fullName evidence="7">Amino acid permease aap11ld-like protein</fullName>
    </submittedName>
</protein>
<feature type="transmembrane region" description="Helical" evidence="5">
    <location>
        <begin position="280"/>
        <end position="306"/>
    </location>
</feature>
<dbReference type="RefSeq" id="XP_028879581.1">
    <property type="nucleotide sequence ID" value="XM_029029025.1"/>
</dbReference>
<sequence length="462" mass="50687">MNARGAAEAESRPLGDSIFYYDARTTTSVQEMRGSLLEGCCPGDGVGSGCLSLLATAVTPSMLAIPMAFAVGGVKFAIACIAFCITMTILSVRILAHASASAASDDYESVAGFFLGEKGRWFTRFVLFSYNFGAGVVYLSFIKDILMAVVATRGSFLPTWFQGTTAGIVTFLLFVACITPLTFNSRLASLRTMGFVSNILTCFIIFSIMYRFFIPLEPREGSNNVVETSTHLNESTRNFSLLRMMMPYLFAAPIFVFSYEVQSNVMGVIKDLHDRTGERIFVCICLALTIATSFYFPLGIFGSMSFPHMSQGNILALYDMQRDNLMFISQLFCCYSAAISFVFCMFPCRFAVFMFLSDGSSSKVPKKYRVRIGTSLAVTGALCAIFLPDVAKMVSLLGALFSSALSMTLPAIFAFKMRWSGTYLTSMFDRCISWTFLFLGILFSISGTMVVVVDTLGILKSD</sequence>
<feature type="transmembrane region" description="Helical" evidence="5">
    <location>
        <begin position="195"/>
        <end position="214"/>
    </location>
</feature>
<dbReference type="Proteomes" id="UP000192257">
    <property type="component" value="Unassembled WGS sequence"/>
</dbReference>
<dbReference type="GO" id="GO:0015179">
    <property type="term" value="F:L-amino acid transmembrane transporter activity"/>
    <property type="evidence" value="ECO:0007669"/>
    <property type="project" value="TreeGrafter"/>
</dbReference>
<feature type="transmembrane region" description="Helical" evidence="5">
    <location>
        <begin position="63"/>
        <end position="90"/>
    </location>
</feature>
<keyword evidence="3 5" id="KW-1133">Transmembrane helix</keyword>
<dbReference type="AlphaFoldDB" id="A0A1X0NLA5"/>
<dbReference type="InterPro" id="IPR013057">
    <property type="entry name" value="AA_transpt_TM"/>
</dbReference>
<comment type="caution">
    <text evidence="7">The sequence shown here is derived from an EMBL/GenBank/DDBJ whole genome shotgun (WGS) entry which is preliminary data.</text>
</comment>
<evidence type="ECO:0000256" key="1">
    <source>
        <dbReference type="ARBA" id="ARBA00004141"/>
    </source>
</evidence>
<feature type="transmembrane region" description="Helical" evidence="5">
    <location>
        <begin position="121"/>
        <end position="141"/>
    </location>
</feature>
<dbReference type="OrthoDB" id="438545at2759"/>
<accession>A0A1X0NLA5</accession>
<dbReference type="VEuPathDB" id="TriTrypDB:TM35_000341270"/>
<evidence type="ECO:0000313" key="7">
    <source>
        <dbReference type="EMBL" id="ORC85515.1"/>
    </source>
</evidence>
<gene>
    <name evidence="7" type="ORF">TM35_000341270</name>
</gene>
<evidence type="ECO:0000259" key="6">
    <source>
        <dbReference type="Pfam" id="PF01490"/>
    </source>
</evidence>
<feature type="transmembrane region" description="Helical" evidence="5">
    <location>
        <begin position="326"/>
        <end position="356"/>
    </location>
</feature>
<evidence type="ECO:0000256" key="2">
    <source>
        <dbReference type="ARBA" id="ARBA00022692"/>
    </source>
</evidence>